<evidence type="ECO:0000313" key="12">
    <source>
        <dbReference type="EnsemblMetazoa" id="RPRC001638.P146"/>
    </source>
</evidence>
<evidence type="ECO:0000256" key="4">
    <source>
        <dbReference type="ARBA" id="ARBA00022771"/>
    </source>
</evidence>
<evidence type="ECO:0000256" key="2">
    <source>
        <dbReference type="ARBA" id="ARBA00022723"/>
    </source>
</evidence>
<feature type="region of interest" description="Disordered" evidence="10">
    <location>
        <begin position="76"/>
        <end position="104"/>
    </location>
</feature>
<dbReference type="SMART" id="SM00355">
    <property type="entry name" value="ZnF_C2H2"/>
    <property type="match status" value="9"/>
</dbReference>
<evidence type="ECO:0000313" key="13">
    <source>
        <dbReference type="Proteomes" id="UP000015103"/>
    </source>
</evidence>
<dbReference type="InterPro" id="IPR036236">
    <property type="entry name" value="Znf_C2H2_sf"/>
</dbReference>
<feature type="domain" description="C2H2-type" evidence="11">
    <location>
        <begin position="699"/>
        <end position="726"/>
    </location>
</feature>
<evidence type="ECO:0000256" key="7">
    <source>
        <dbReference type="ARBA" id="ARBA00023163"/>
    </source>
</evidence>
<dbReference type="Proteomes" id="UP000015103">
    <property type="component" value="Unassembled WGS sequence"/>
</dbReference>
<keyword evidence="5" id="KW-0862">Zinc</keyword>
<evidence type="ECO:0000256" key="1">
    <source>
        <dbReference type="ARBA" id="ARBA00004123"/>
    </source>
</evidence>
<keyword evidence="4 9" id="KW-0863">Zinc-finger</keyword>
<keyword evidence="6" id="KW-0805">Transcription regulation</keyword>
<dbReference type="RefSeq" id="XP_073994812.1">
    <property type="nucleotide sequence ID" value="XM_074138711.1"/>
</dbReference>
<feature type="domain" description="C2H2-type" evidence="11">
    <location>
        <begin position="485"/>
        <end position="513"/>
    </location>
</feature>
<dbReference type="EnsemblMetazoa" id="RPRC001638.R146">
    <property type="protein sequence ID" value="RPRC001638.P146"/>
    <property type="gene ID" value="RPRC001638"/>
</dbReference>
<dbReference type="Gene3D" id="3.30.160.60">
    <property type="entry name" value="Classic Zinc Finger"/>
    <property type="match status" value="7"/>
</dbReference>
<dbReference type="SUPFAM" id="SSF57667">
    <property type="entry name" value="beta-beta-alpha zinc fingers"/>
    <property type="match status" value="5"/>
</dbReference>
<feature type="domain" description="C2H2-type" evidence="11">
    <location>
        <begin position="671"/>
        <end position="698"/>
    </location>
</feature>
<proteinExistence type="predicted"/>
<feature type="compositionally biased region" description="Low complexity" evidence="10">
    <location>
        <begin position="778"/>
        <end position="798"/>
    </location>
</feature>
<organism evidence="12 13">
    <name type="scientific">Rhodnius prolixus</name>
    <name type="common">Triatomid bug</name>
    <dbReference type="NCBI Taxonomy" id="13249"/>
    <lineage>
        <taxon>Eukaryota</taxon>
        <taxon>Metazoa</taxon>
        <taxon>Ecdysozoa</taxon>
        <taxon>Arthropoda</taxon>
        <taxon>Hexapoda</taxon>
        <taxon>Insecta</taxon>
        <taxon>Pterygota</taxon>
        <taxon>Neoptera</taxon>
        <taxon>Paraneoptera</taxon>
        <taxon>Hemiptera</taxon>
        <taxon>Heteroptera</taxon>
        <taxon>Panheteroptera</taxon>
        <taxon>Cimicomorpha</taxon>
        <taxon>Reduviidae</taxon>
        <taxon>Triatominae</taxon>
        <taxon>Rhodnius</taxon>
    </lineage>
</organism>
<comment type="subcellular location">
    <subcellularLocation>
        <location evidence="1">Nucleus</location>
    </subcellularLocation>
</comment>
<keyword evidence="13" id="KW-1185">Reference proteome</keyword>
<feature type="region of interest" description="Disordered" evidence="10">
    <location>
        <begin position="741"/>
        <end position="764"/>
    </location>
</feature>
<keyword evidence="7" id="KW-0804">Transcription</keyword>
<dbReference type="PANTHER" id="PTHR47772:SF13">
    <property type="entry name" value="GASTRULA ZINC FINGER PROTEIN XLCGF49.1-LIKE-RELATED"/>
    <property type="match status" value="1"/>
</dbReference>
<evidence type="ECO:0000256" key="3">
    <source>
        <dbReference type="ARBA" id="ARBA00022737"/>
    </source>
</evidence>
<dbReference type="InterPro" id="IPR050636">
    <property type="entry name" value="C2H2-ZF_domain-containing"/>
</dbReference>
<dbReference type="InterPro" id="IPR013087">
    <property type="entry name" value="Znf_C2H2_type"/>
</dbReference>
<evidence type="ECO:0000256" key="8">
    <source>
        <dbReference type="ARBA" id="ARBA00023242"/>
    </source>
</evidence>
<feature type="domain" description="C2H2-type" evidence="11">
    <location>
        <begin position="329"/>
        <end position="356"/>
    </location>
</feature>
<name>A0ABL0DGA5_RHOPR</name>
<feature type="domain" description="C2H2-type" evidence="11">
    <location>
        <begin position="586"/>
        <end position="613"/>
    </location>
</feature>
<evidence type="ECO:0000256" key="10">
    <source>
        <dbReference type="SAM" id="MobiDB-lite"/>
    </source>
</evidence>
<reference evidence="12" key="1">
    <citation type="submission" date="2025-05" db="UniProtKB">
        <authorList>
            <consortium name="EnsemblMetazoa"/>
        </authorList>
    </citation>
    <scope>IDENTIFICATION</scope>
</reference>
<evidence type="ECO:0000256" key="5">
    <source>
        <dbReference type="ARBA" id="ARBA00022833"/>
    </source>
</evidence>
<evidence type="ECO:0000256" key="6">
    <source>
        <dbReference type="ARBA" id="ARBA00023015"/>
    </source>
</evidence>
<dbReference type="PROSITE" id="PS50157">
    <property type="entry name" value="ZINC_FINGER_C2H2_2"/>
    <property type="match status" value="8"/>
</dbReference>
<protein>
    <recommendedName>
        <fullName evidence="11">C2H2-type domain-containing protein</fullName>
    </recommendedName>
</protein>
<keyword evidence="2" id="KW-0479">Metal-binding</keyword>
<sequence length="855" mass="95996">MEARDLLNSVNIHDRLHGTKLGALPDDEDTEDLISSQYINLNRLPENLHKVHLVNEQLTQEILSNHHVVELATSNDFNHANPTHHQHHQSHDSTTNPNVQAAAGSVQTANTTDNFYDDEEELLGNDLTEEDKRLAAALVAVQLVHQQKQQFPTDLLNTKTISTLSPLPSVNIEKPSVAAMVSSYFQAFEDENAQLYQTTPPAAAPIQEMRLPPLKKVLSTQLIRNRYDKPLLVSVDNPEDQKQDLITKNNSCKIRKNDIICDTSIRDCSDQEFLNDIEPDIECESDLKSSRRSLPHKKRIPRKLKTQPLVNCGSISRMPIHQHTLSKGYKCLKCGDTFISQSALLSHRASHIGGNVVAPVSGSVADSAVAPGSGGLDANLVASIQDDPNAGNVTGQNINCGLKKCGNSLSAGFSCELCGVTSIDQIKFFEHLKAHYEPNIIQVNINEQHILEYSTGAVGQSIVQETFSVKPDSMQVLKLEAEPTLNCNQCGRIFRRKKALESHLATAHPTIEEFSEPEDMMEGIRHVVNIQTASPDEEPDTKLRSWRLSDDLNLDDDDILDDVKEESSGNFNKDLDEKGKKRKKTVQCPHCTRTFTHRNSLLYHIRSHSGRRPHQCDVCGKGFFAANALRVHMRMHSGDKPYKCDVCLRNFRQWGDLKYHITSLHSTTRQFQCEFCGKDFARKYSLIVHRRIHTGEKNYVCEYCRKTFRASSYLVNHRRIHTGEKPHNCDICHKPFRVKSDMKRHRNTHNKDRTMTHNNPSATNATNIANSIVENVDSSNSNNHSSSNSSNNSNSSNSVADQIQEQVDSSLLATAQIPLNLNMRQDVDPLNTELDRDPNTLYVWLPSATDSILPD</sequence>
<dbReference type="PANTHER" id="PTHR47772">
    <property type="entry name" value="ZINC FINGER PROTEIN 200"/>
    <property type="match status" value="1"/>
</dbReference>
<dbReference type="EMBL" id="ACPB03002878">
    <property type="status" value="NOT_ANNOTATED_CDS"/>
    <property type="molecule type" value="Genomic_DNA"/>
</dbReference>
<keyword evidence="8" id="KW-0539">Nucleus</keyword>
<evidence type="ECO:0000259" key="11">
    <source>
        <dbReference type="PROSITE" id="PS50157"/>
    </source>
</evidence>
<dbReference type="GeneID" id="141459532"/>
<evidence type="ECO:0000256" key="9">
    <source>
        <dbReference type="PROSITE-ProRule" id="PRU00042"/>
    </source>
</evidence>
<feature type="domain" description="C2H2-type" evidence="11">
    <location>
        <begin position="614"/>
        <end position="641"/>
    </location>
</feature>
<dbReference type="PROSITE" id="PS00028">
    <property type="entry name" value="ZINC_FINGER_C2H2_1"/>
    <property type="match status" value="8"/>
</dbReference>
<keyword evidence="3" id="KW-0677">Repeat</keyword>
<feature type="domain" description="C2H2-type" evidence="11">
    <location>
        <begin position="642"/>
        <end position="670"/>
    </location>
</feature>
<dbReference type="Pfam" id="PF00096">
    <property type="entry name" value="zf-C2H2"/>
    <property type="match status" value="7"/>
</dbReference>
<accession>A0ABL0DGA5</accession>
<feature type="domain" description="C2H2-type" evidence="11">
    <location>
        <begin position="727"/>
        <end position="754"/>
    </location>
</feature>
<feature type="region of interest" description="Disordered" evidence="10">
    <location>
        <begin position="776"/>
        <end position="802"/>
    </location>
</feature>